<dbReference type="Proteomes" id="UP000789901">
    <property type="component" value="Unassembled WGS sequence"/>
</dbReference>
<dbReference type="EMBL" id="CAJVQB010064309">
    <property type="protein sequence ID" value="CAG8840968.1"/>
    <property type="molecule type" value="Genomic_DNA"/>
</dbReference>
<evidence type="ECO:0000313" key="1">
    <source>
        <dbReference type="EMBL" id="CAG8840968.1"/>
    </source>
</evidence>
<accession>A0ABN7WVK1</accession>
<protein>
    <submittedName>
        <fullName evidence="1">13749_t:CDS:1</fullName>
    </submittedName>
</protein>
<feature type="non-terminal residue" evidence="1">
    <location>
        <position position="1"/>
    </location>
</feature>
<evidence type="ECO:0000313" key="2">
    <source>
        <dbReference type="Proteomes" id="UP000789901"/>
    </source>
</evidence>
<proteinExistence type="predicted"/>
<reference evidence="1 2" key="1">
    <citation type="submission" date="2021-06" db="EMBL/GenBank/DDBJ databases">
        <authorList>
            <person name="Kallberg Y."/>
            <person name="Tangrot J."/>
            <person name="Rosling A."/>
        </authorList>
    </citation>
    <scope>NUCLEOTIDE SEQUENCE [LARGE SCALE GENOMIC DNA]</scope>
    <source>
        <strain evidence="1 2">120-4 pot B 10/14</strain>
    </source>
</reference>
<keyword evidence="2" id="KW-1185">Reference proteome</keyword>
<organism evidence="1 2">
    <name type="scientific">Gigaspora margarita</name>
    <dbReference type="NCBI Taxonomy" id="4874"/>
    <lineage>
        <taxon>Eukaryota</taxon>
        <taxon>Fungi</taxon>
        <taxon>Fungi incertae sedis</taxon>
        <taxon>Mucoromycota</taxon>
        <taxon>Glomeromycotina</taxon>
        <taxon>Glomeromycetes</taxon>
        <taxon>Diversisporales</taxon>
        <taxon>Gigasporaceae</taxon>
        <taxon>Gigaspora</taxon>
    </lineage>
</organism>
<sequence>RDTINLLKRSKDKQLQMLEFGVLDEDLLFKDEQFSKREKKDLEMKKETLRLTKE</sequence>
<comment type="caution">
    <text evidence="1">The sequence shown here is derived from an EMBL/GenBank/DDBJ whole genome shotgun (WGS) entry which is preliminary data.</text>
</comment>
<gene>
    <name evidence="1" type="ORF">GMARGA_LOCUS35177</name>
</gene>
<name>A0ABN7WVK1_GIGMA</name>